<accession>A0A5C7A2R9</accession>
<evidence type="ECO:0000256" key="8">
    <source>
        <dbReference type="PIRNR" id="PIRNR003107"/>
    </source>
</evidence>
<feature type="domain" description="PhoU" evidence="9">
    <location>
        <begin position="128"/>
        <end position="212"/>
    </location>
</feature>
<dbReference type="RefSeq" id="WP_147223564.1">
    <property type="nucleotide sequence ID" value="NZ_CAJGYY010000001.1"/>
</dbReference>
<keyword evidence="4 8" id="KW-0813">Transport</keyword>
<dbReference type="GO" id="GO:0006817">
    <property type="term" value="P:phosphate ion transport"/>
    <property type="evidence" value="ECO:0007669"/>
    <property type="project" value="UniProtKB-KW"/>
</dbReference>
<keyword evidence="11" id="KW-1185">Reference proteome</keyword>
<evidence type="ECO:0000313" key="10">
    <source>
        <dbReference type="EMBL" id="TXD96857.1"/>
    </source>
</evidence>
<gene>
    <name evidence="10" type="primary">phoU</name>
    <name evidence="10" type="ORF">ES754_07435</name>
</gene>
<dbReference type="FunFam" id="1.20.58.220:FF:000004">
    <property type="entry name" value="Phosphate-specific transport system accessory protein PhoU"/>
    <property type="match status" value="1"/>
</dbReference>
<comment type="subcellular location">
    <subcellularLocation>
        <location evidence="1 8">Cytoplasm</location>
    </subcellularLocation>
</comment>
<dbReference type="GO" id="GO:0030643">
    <property type="term" value="P:intracellular phosphate ion homeostasis"/>
    <property type="evidence" value="ECO:0007669"/>
    <property type="project" value="InterPro"/>
</dbReference>
<dbReference type="AlphaFoldDB" id="A0A5C7A2R9"/>
<evidence type="ECO:0000256" key="3">
    <source>
        <dbReference type="ARBA" id="ARBA00011738"/>
    </source>
</evidence>
<evidence type="ECO:0000256" key="6">
    <source>
        <dbReference type="ARBA" id="ARBA00022592"/>
    </source>
</evidence>
<evidence type="ECO:0000313" key="11">
    <source>
        <dbReference type="Proteomes" id="UP000321903"/>
    </source>
</evidence>
<comment type="subunit">
    <text evidence="3 8">Homodimer.</text>
</comment>
<dbReference type="GO" id="GO:0005737">
    <property type="term" value="C:cytoplasm"/>
    <property type="evidence" value="ECO:0007669"/>
    <property type="project" value="UniProtKB-SubCell"/>
</dbReference>
<dbReference type="EMBL" id="VORZ01000002">
    <property type="protein sequence ID" value="TXD96857.1"/>
    <property type="molecule type" value="Genomic_DNA"/>
</dbReference>
<comment type="caution">
    <text evidence="10">The sequence shown here is derived from an EMBL/GenBank/DDBJ whole genome shotgun (WGS) entry which is preliminary data.</text>
</comment>
<dbReference type="InterPro" id="IPR038078">
    <property type="entry name" value="PhoU-like_sf"/>
</dbReference>
<dbReference type="Pfam" id="PF01895">
    <property type="entry name" value="PhoU"/>
    <property type="match status" value="2"/>
</dbReference>
<comment type="similarity">
    <text evidence="2 8">Belongs to the PhoU family.</text>
</comment>
<name>A0A5C7A2R9_9GAMM</name>
<feature type="domain" description="PhoU" evidence="9">
    <location>
        <begin position="24"/>
        <end position="109"/>
    </location>
</feature>
<dbReference type="PANTHER" id="PTHR42930:SF3">
    <property type="entry name" value="PHOSPHATE-SPECIFIC TRANSPORT SYSTEM ACCESSORY PROTEIN PHOU"/>
    <property type="match status" value="1"/>
</dbReference>
<dbReference type="PIRSF" id="PIRSF003107">
    <property type="entry name" value="PhoU"/>
    <property type="match status" value="1"/>
</dbReference>
<protein>
    <recommendedName>
        <fullName evidence="8">Phosphate-specific transport system accessory protein PhoU</fullName>
    </recommendedName>
</protein>
<evidence type="ECO:0000256" key="7">
    <source>
        <dbReference type="ARBA" id="ARBA00056181"/>
    </source>
</evidence>
<organism evidence="10 11">
    <name type="scientific">Psychrobacter frigidicola</name>
    <dbReference type="NCBI Taxonomy" id="45611"/>
    <lineage>
        <taxon>Bacteria</taxon>
        <taxon>Pseudomonadati</taxon>
        <taxon>Pseudomonadota</taxon>
        <taxon>Gammaproteobacteria</taxon>
        <taxon>Moraxellales</taxon>
        <taxon>Moraxellaceae</taxon>
        <taxon>Psychrobacter</taxon>
    </lineage>
</organism>
<dbReference type="PANTHER" id="PTHR42930">
    <property type="entry name" value="PHOSPHATE-SPECIFIC TRANSPORT SYSTEM ACCESSORY PROTEIN PHOU"/>
    <property type="match status" value="1"/>
</dbReference>
<evidence type="ECO:0000256" key="1">
    <source>
        <dbReference type="ARBA" id="ARBA00004496"/>
    </source>
</evidence>
<dbReference type="SUPFAM" id="SSF109755">
    <property type="entry name" value="PhoU-like"/>
    <property type="match status" value="1"/>
</dbReference>
<dbReference type="GO" id="GO:0045936">
    <property type="term" value="P:negative regulation of phosphate metabolic process"/>
    <property type="evidence" value="ECO:0007669"/>
    <property type="project" value="InterPro"/>
</dbReference>
<dbReference type="Proteomes" id="UP000321903">
    <property type="component" value="Unassembled WGS sequence"/>
</dbReference>
<comment type="function">
    <text evidence="7 8">Plays a role in the regulation of phosphate uptake.</text>
</comment>
<dbReference type="OrthoDB" id="9814256at2"/>
<keyword evidence="6 8" id="KW-0592">Phosphate transport</keyword>
<dbReference type="NCBIfam" id="TIGR02135">
    <property type="entry name" value="phoU_full"/>
    <property type="match status" value="1"/>
</dbReference>
<sequence length="239" mass="26846">MSNQMFHTSKSFDQDLTETTDLFLEMGALAGQQVAQAMHALIEGDMHLAHQVVEQDSAVNQLEVLIDERILLLVAKRQPAARDLRYVMAVSKGVVDIERIGDEAAKIAHMAQQVAADNSGTYSYHEVQHLSNQVRLMLHSALAAFEHLQVERAFDVMRSDGNVDFEYQSAMRALMTYVMEDPRQVSHVINLMWILRALERIGDHARNIAELVIYISSGTDVRHSDFETVQQAIDASKIG</sequence>
<reference evidence="10 11" key="1">
    <citation type="submission" date="2019-08" db="EMBL/GenBank/DDBJ databases">
        <title>Genome sequence of Psychrobacter frigidicola ACAM304 (type strain).</title>
        <authorList>
            <person name="Bowman J.P."/>
        </authorList>
    </citation>
    <scope>NUCLEOTIDE SEQUENCE [LARGE SCALE GENOMIC DNA]</scope>
    <source>
        <strain evidence="10 11">ACAM 304</strain>
    </source>
</reference>
<dbReference type="Gene3D" id="1.20.58.220">
    <property type="entry name" value="Phosphate transport system protein phou homolog 2, domain 2"/>
    <property type="match status" value="2"/>
</dbReference>
<evidence type="ECO:0000256" key="2">
    <source>
        <dbReference type="ARBA" id="ARBA00008107"/>
    </source>
</evidence>
<keyword evidence="5 8" id="KW-0963">Cytoplasm</keyword>
<evidence type="ECO:0000256" key="4">
    <source>
        <dbReference type="ARBA" id="ARBA00022448"/>
    </source>
</evidence>
<evidence type="ECO:0000256" key="5">
    <source>
        <dbReference type="ARBA" id="ARBA00022490"/>
    </source>
</evidence>
<dbReference type="InterPro" id="IPR028366">
    <property type="entry name" value="PhoU"/>
</dbReference>
<evidence type="ECO:0000259" key="9">
    <source>
        <dbReference type="Pfam" id="PF01895"/>
    </source>
</evidence>
<dbReference type="InterPro" id="IPR026022">
    <property type="entry name" value="PhoU_dom"/>
</dbReference>
<proteinExistence type="inferred from homology"/>